<evidence type="ECO:0008006" key="4">
    <source>
        <dbReference type="Google" id="ProtNLM"/>
    </source>
</evidence>
<reference evidence="2" key="2">
    <citation type="submission" date="2025-09" db="UniProtKB">
        <authorList>
            <consortium name="Ensembl"/>
        </authorList>
    </citation>
    <scope>IDENTIFICATION</scope>
</reference>
<proteinExistence type="predicted"/>
<dbReference type="InterPro" id="IPR028278">
    <property type="entry name" value="MRI"/>
</dbReference>
<protein>
    <recommendedName>
        <fullName evidence="4">Cell cycle regulator of NHEJ</fullName>
    </recommendedName>
</protein>
<dbReference type="Ensembl" id="ENSPCET00000015968.1">
    <property type="protein sequence ID" value="ENSPCEP00000015415.1"/>
    <property type="gene ID" value="ENSPCEG00000012172.1"/>
</dbReference>
<dbReference type="Pfam" id="PF15325">
    <property type="entry name" value="MRI"/>
    <property type="match status" value="1"/>
</dbReference>
<dbReference type="Proteomes" id="UP000694393">
    <property type="component" value="Unplaced"/>
</dbReference>
<dbReference type="GO" id="GO:0006303">
    <property type="term" value="P:double-strand break repair via nonhomologous end joining"/>
    <property type="evidence" value="ECO:0007669"/>
    <property type="project" value="TreeGrafter"/>
</dbReference>
<organism evidence="2 3">
    <name type="scientific">Pelusios castaneus</name>
    <name type="common">West African mud turtle</name>
    <dbReference type="NCBI Taxonomy" id="367368"/>
    <lineage>
        <taxon>Eukaryota</taxon>
        <taxon>Metazoa</taxon>
        <taxon>Chordata</taxon>
        <taxon>Craniata</taxon>
        <taxon>Vertebrata</taxon>
        <taxon>Euteleostomi</taxon>
        <taxon>Archelosauria</taxon>
        <taxon>Testudinata</taxon>
        <taxon>Testudines</taxon>
        <taxon>Pleurodira</taxon>
        <taxon>Pelomedusidae</taxon>
        <taxon>Pelusios</taxon>
    </lineage>
</organism>
<keyword evidence="3" id="KW-1185">Reference proteome</keyword>
<reference evidence="2" key="1">
    <citation type="submission" date="2025-08" db="UniProtKB">
        <authorList>
            <consortium name="Ensembl"/>
        </authorList>
    </citation>
    <scope>IDENTIFICATION</scope>
</reference>
<evidence type="ECO:0000313" key="2">
    <source>
        <dbReference type="Ensembl" id="ENSPCEP00000015415.1"/>
    </source>
</evidence>
<dbReference type="GO" id="GO:2001033">
    <property type="term" value="P:negative regulation of double-strand break repair via nonhomologous end joining"/>
    <property type="evidence" value="ECO:0007669"/>
    <property type="project" value="InterPro"/>
</dbReference>
<evidence type="ECO:0000313" key="3">
    <source>
        <dbReference type="Proteomes" id="UP000694393"/>
    </source>
</evidence>
<feature type="region of interest" description="Disordered" evidence="1">
    <location>
        <begin position="28"/>
        <end position="87"/>
    </location>
</feature>
<evidence type="ECO:0000256" key="1">
    <source>
        <dbReference type="SAM" id="MobiDB-lite"/>
    </source>
</evidence>
<sequence length="98" mass="10529">MNEAELVDVALGVLAEVSSEAEWSVSLLNAPSESKGEQASQQRRTELQGSPASSDGASTPRPGPMPHPEPDALGSANRRDSEDEEDDALKYVREIFFS</sequence>
<dbReference type="GO" id="GO:0005737">
    <property type="term" value="C:cytoplasm"/>
    <property type="evidence" value="ECO:0007669"/>
    <property type="project" value="TreeGrafter"/>
</dbReference>
<name>A0A8C8VKU0_9SAUR</name>
<dbReference type="PANTHER" id="PTHR14566">
    <property type="entry name" value="CELL CYCLE REGULATOR OF NON-HOMOLOGOUS END JOINING"/>
    <property type="match status" value="1"/>
</dbReference>
<feature type="compositionally biased region" description="Polar residues" evidence="1">
    <location>
        <begin position="29"/>
        <end position="57"/>
    </location>
</feature>
<dbReference type="AlphaFoldDB" id="A0A8C8VKU0"/>
<dbReference type="PANTHER" id="PTHR14566:SF0">
    <property type="entry name" value="CELL CYCLE REGULATOR OF NON-HOMOLOGOUS END JOINING"/>
    <property type="match status" value="1"/>
</dbReference>
<dbReference type="GO" id="GO:0005634">
    <property type="term" value="C:nucleus"/>
    <property type="evidence" value="ECO:0007669"/>
    <property type="project" value="TreeGrafter"/>
</dbReference>
<accession>A0A8C8VKU0</accession>